<evidence type="ECO:0000313" key="4">
    <source>
        <dbReference type="Proteomes" id="UP001592528"/>
    </source>
</evidence>
<feature type="compositionally biased region" description="Low complexity" evidence="2">
    <location>
        <begin position="1"/>
        <end position="13"/>
    </location>
</feature>
<dbReference type="Pfam" id="PF13412">
    <property type="entry name" value="HTH_24"/>
    <property type="match status" value="1"/>
</dbReference>
<sequence length="409" mass="41298">MSATGHSSSHSGNGATGGGAGQPGTPSLLRAINDRAALELLLEQGPLSRSQLGGLTGLSKPTASQLLARLESAGLVVPVGTTAGRPGPGAQLYEINPEAAFVAGLHVNPWRIRASVADITGQVVGEYRLATPGRHAAGTVDRVREAVSAAADAAGLDLGVLGQVVIGTPGALDPTTGKLRYAPHLPGWHSPRLLAELTEGLGVPVALENDVNLAAVAEQRVGQARGVDDFVLLWVEDGVGAAVVLGGKLHRGHTGGAGEVGYMPLPGAPLVRNVRRENAGGFQMLAGAPAVLALAKEHGIGGRTAPEAVTGAVAAAEGGDDAMLAALARRLATGLAAIVAVVDPELVLLSGDIPQAGGERLRFLVQEELTGLAVSRPRLGISTVEGSPVVVGALQSALTTARERVFSTH</sequence>
<dbReference type="InterPro" id="IPR043129">
    <property type="entry name" value="ATPase_NBD"/>
</dbReference>
<dbReference type="InterPro" id="IPR036390">
    <property type="entry name" value="WH_DNA-bd_sf"/>
</dbReference>
<dbReference type="InterPro" id="IPR011991">
    <property type="entry name" value="ArsR-like_HTH"/>
</dbReference>
<protein>
    <submittedName>
        <fullName evidence="3">ROK family transcriptional regulator</fullName>
    </submittedName>
</protein>
<keyword evidence="4" id="KW-1185">Reference proteome</keyword>
<gene>
    <name evidence="3" type="ORF">ACEZDJ_01600</name>
</gene>
<reference evidence="3 4" key="1">
    <citation type="submission" date="2024-09" db="EMBL/GenBank/DDBJ databases">
        <authorList>
            <person name="Lee S.D."/>
        </authorList>
    </citation>
    <scope>NUCLEOTIDE SEQUENCE [LARGE SCALE GENOMIC DNA]</scope>
    <source>
        <strain evidence="3 4">N1-5</strain>
    </source>
</reference>
<comment type="similarity">
    <text evidence="1">Belongs to the ROK (NagC/XylR) family.</text>
</comment>
<evidence type="ECO:0000313" key="3">
    <source>
        <dbReference type="EMBL" id="MFC1399983.1"/>
    </source>
</evidence>
<dbReference type="CDD" id="cd00090">
    <property type="entry name" value="HTH_ARSR"/>
    <property type="match status" value="1"/>
</dbReference>
<dbReference type="RefSeq" id="WP_084713624.1">
    <property type="nucleotide sequence ID" value="NZ_JBHEZZ010000001.1"/>
</dbReference>
<feature type="region of interest" description="Disordered" evidence="2">
    <location>
        <begin position="1"/>
        <end position="28"/>
    </location>
</feature>
<dbReference type="EMBL" id="JBHEZZ010000001">
    <property type="protein sequence ID" value="MFC1399983.1"/>
    <property type="molecule type" value="Genomic_DNA"/>
</dbReference>
<accession>A0ABV6UEU6</accession>
<dbReference type="InterPro" id="IPR036388">
    <property type="entry name" value="WH-like_DNA-bd_sf"/>
</dbReference>
<dbReference type="PANTHER" id="PTHR18964:SF149">
    <property type="entry name" value="BIFUNCTIONAL UDP-N-ACETYLGLUCOSAMINE 2-EPIMERASE_N-ACETYLMANNOSAMINE KINASE"/>
    <property type="match status" value="1"/>
</dbReference>
<dbReference type="InterPro" id="IPR000600">
    <property type="entry name" value="ROK"/>
</dbReference>
<evidence type="ECO:0000256" key="1">
    <source>
        <dbReference type="ARBA" id="ARBA00006479"/>
    </source>
</evidence>
<evidence type="ECO:0000256" key="2">
    <source>
        <dbReference type="SAM" id="MobiDB-lite"/>
    </source>
</evidence>
<dbReference type="Pfam" id="PF00480">
    <property type="entry name" value="ROK"/>
    <property type="match status" value="1"/>
</dbReference>
<dbReference type="PANTHER" id="PTHR18964">
    <property type="entry name" value="ROK (REPRESSOR, ORF, KINASE) FAMILY"/>
    <property type="match status" value="1"/>
</dbReference>
<dbReference type="Gene3D" id="3.30.420.40">
    <property type="match status" value="2"/>
</dbReference>
<name>A0ABV6UEU6_9ACTN</name>
<dbReference type="Proteomes" id="UP001592528">
    <property type="component" value="Unassembled WGS sequence"/>
</dbReference>
<organism evidence="3 4">
    <name type="scientific">Streptacidiphilus cavernicola</name>
    <dbReference type="NCBI Taxonomy" id="3342716"/>
    <lineage>
        <taxon>Bacteria</taxon>
        <taxon>Bacillati</taxon>
        <taxon>Actinomycetota</taxon>
        <taxon>Actinomycetes</taxon>
        <taxon>Kitasatosporales</taxon>
        <taxon>Streptomycetaceae</taxon>
        <taxon>Streptacidiphilus</taxon>
    </lineage>
</organism>
<dbReference type="Gene3D" id="1.10.10.10">
    <property type="entry name" value="Winged helix-like DNA-binding domain superfamily/Winged helix DNA-binding domain"/>
    <property type="match status" value="1"/>
</dbReference>
<dbReference type="SUPFAM" id="SSF46785">
    <property type="entry name" value="Winged helix' DNA-binding domain"/>
    <property type="match status" value="1"/>
</dbReference>
<comment type="caution">
    <text evidence="3">The sequence shown here is derived from an EMBL/GenBank/DDBJ whole genome shotgun (WGS) entry which is preliminary data.</text>
</comment>
<proteinExistence type="inferred from homology"/>
<dbReference type="SUPFAM" id="SSF53067">
    <property type="entry name" value="Actin-like ATPase domain"/>
    <property type="match status" value="1"/>
</dbReference>